<evidence type="ECO:0000313" key="2">
    <source>
        <dbReference type="Proteomes" id="UP000006735"/>
    </source>
</evidence>
<dbReference type="Proteomes" id="UP000006735">
    <property type="component" value="Chromosome"/>
</dbReference>
<gene>
    <name evidence="1" type="ordered locus">XOO0471</name>
</gene>
<reference evidence="1 2" key="1">
    <citation type="journal article" date="2005" name="Nucleic Acids Res.">
        <title>The genome sequence of Xanthomonas oryzae pathovar oryzae KACC10331, the bacterial blight pathogen of rice.</title>
        <authorList>
            <person name="Lee B.M."/>
            <person name="Park Y.J."/>
            <person name="Park D.S."/>
            <person name="Kang H.W."/>
            <person name="Kim J.G."/>
            <person name="Song E.S."/>
            <person name="Park I.C."/>
            <person name="Yoon U.H."/>
            <person name="Hahn J.H."/>
            <person name="Koo B.S."/>
            <person name="Lee G.B."/>
            <person name="Kim H."/>
            <person name="Park H.S."/>
            <person name="Yoon K.O."/>
            <person name="Kim J.H."/>
            <person name="Jung C.H."/>
            <person name="Koh N.H."/>
            <person name="Seo J.S."/>
            <person name="Go S.J."/>
        </authorList>
    </citation>
    <scope>NUCLEOTIDE SEQUENCE [LARGE SCALE GENOMIC DNA]</scope>
    <source>
        <strain evidence="2">KACC10331 / KXO85</strain>
    </source>
</reference>
<dbReference type="KEGG" id="xoo:XOO0471"/>
<sequence>MAMRGRVLWGVVWTGMLLIAIAQAGRAEPAQPAACSYDRTAMLALDQDAFDQDLQGGWRTIADRPGCTLAAADLLRDYRQAHAITGGIVVWHEGQMRAEAGQTAQAIALFEKSYKPAAEDLAGWNRYVDAMIAFLKRDRAGLDAARARLAVVPYPKGEGMPPLQDGYRVLPATAGHPEIRARWPPNLDVVDGLIKCYDASYSVAYGAQRCRTSTSTLSK</sequence>
<dbReference type="STRING" id="291331.XOO0471"/>
<dbReference type="EMBL" id="AE013598">
    <property type="protein sequence ID" value="AAW73725.1"/>
    <property type="molecule type" value="Genomic_DNA"/>
</dbReference>
<keyword evidence="2" id="KW-1185">Reference proteome</keyword>
<proteinExistence type="predicted"/>
<evidence type="ECO:0000313" key="1">
    <source>
        <dbReference type="EMBL" id="AAW73725.1"/>
    </source>
</evidence>
<organism evidence="1 2">
    <name type="scientific">Xanthomonas oryzae pv. oryzae (strain KACC10331 / KXO85)</name>
    <dbReference type="NCBI Taxonomy" id="291331"/>
    <lineage>
        <taxon>Bacteria</taxon>
        <taxon>Pseudomonadati</taxon>
        <taxon>Pseudomonadota</taxon>
        <taxon>Gammaproteobacteria</taxon>
        <taxon>Lysobacterales</taxon>
        <taxon>Lysobacteraceae</taxon>
        <taxon>Xanthomonas</taxon>
    </lineage>
</organism>
<dbReference type="AlphaFoldDB" id="Q5H5P5"/>
<dbReference type="HOGENOM" id="CLU_112441_0_0_6"/>
<protein>
    <submittedName>
        <fullName evidence="1">Uncharacterized protein</fullName>
    </submittedName>
</protein>
<accession>Q5H5P5</accession>
<name>Q5H5P5_XANOR</name>